<dbReference type="Proteomes" id="UP001164746">
    <property type="component" value="Chromosome 15"/>
</dbReference>
<sequence>MGPARLVAEQPFRIIIDGHVDIVADTDVQPENIGLLNAIILGNSTENIHTESILQRVPIKMSSGRRKYLKKYVLLKE</sequence>
<accession>A0ABY7FFK4</accession>
<evidence type="ECO:0000313" key="3">
    <source>
        <dbReference type="Proteomes" id="UP001164746"/>
    </source>
</evidence>
<evidence type="ECO:0000313" key="1">
    <source>
        <dbReference type="EMBL" id="WAR19944.1"/>
    </source>
</evidence>
<dbReference type="EMBL" id="CP111026">
    <property type="protein sequence ID" value="WAR28073.1"/>
    <property type="molecule type" value="Genomic_DNA"/>
</dbReference>
<organism evidence="1 3">
    <name type="scientific">Mya arenaria</name>
    <name type="common">Soft-shell clam</name>
    <dbReference type="NCBI Taxonomy" id="6604"/>
    <lineage>
        <taxon>Eukaryota</taxon>
        <taxon>Metazoa</taxon>
        <taxon>Spiralia</taxon>
        <taxon>Lophotrochozoa</taxon>
        <taxon>Mollusca</taxon>
        <taxon>Bivalvia</taxon>
        <taxon>Autobranchia</taxon>
        <taxon>Heteroconchia</taxon>
        <taxon>Euheterodonta</taxon>
        <taxon>Imparidentia</taxon>
        <taxon>Neoheterodontei</taxon>
        <taxon>Myida</taxon>
        <taxon>Myoidea</taxon>
        <taxon>Myidae</taxon>
        <taxon>Mya</taxon>
    </lineage>
</organism>
<proteinExistence type="predicted"/>
<dbReference type="Proteomes" id="UP001164746">
    <property type="component" value="Chromosome 11"/>
</dbReference>
<protein>
    <submittedName>
        <fullName evidence="1">Uncharacterized protein</fullName>
    </submittedName>
</protein>
<evidence type="ECO:0000313" key="2">
    <source>
        <dbReference type="EMBL" id="WAR28073.1"/>
    </source>
</evidence>
<keyword evidence="3" id="KW-1185">Reference proteome</keyword>
<name>A0ABY7FFK4_MYAAR</name>
<reference evidence="1" key="1">
    <citation type="submission" date="2022-11" db="EMBL/GenBank/DDBJ databases">
        <title>Centuries of genome instability and evolution in soft-shell clam transmissible cancer (bioRxiv).</title>
        <authorList>
            <person name="Hart S.F.M."/>
            <person name="Yonemitsu M.A."/>
            <person name="Giersch R.M."/>
            <person name="Beal B.F."/>
            <person name="Arriagada G."/>
            <person name="Davis B.W."/>
            <person name="Ostrander E.A."/>
            <person name="Goff S.P."/>
            <person name="Metzger M.J."/>
        </authorList>
    </citation>
    <scope>NUCLEOTIDE SEQUENCE</scope>
    <source>
        <strain evidence="1">MELC-2E11</strain>
        <tissue evidence="1">Siphon/mantle</tissue>
    </source>
</reference>
<gene>
    <name evidence="1" type="ORF">MAR_001782</name>
    <name evidence="2" type="ORF">MAR_013777</name>
</gene>
<dbReference type="EMBL" id="CP111022">
    <property type="protein sequence ID" value="WAR19944.1"/>
    <property type="molecule type" value="Genomic_DNA"/>
</dbReference>